<feature type="compositionally biased region" description="Polar residues" evidence="2">
    <location>
        <begin position="142"/>
        <end position="151"/>
    </location>
</feature>
<evidence type="ECO:0000256" key="2">
    <source>
        <dbReference type="SAM" id="MobiDB-lite"/>
    </source>
</evidence>
<dbReference type="OrthoDB" id="1921280at2759"/>
<dbReference type="AlphaFoldDB" id="A0A2P6PZ37"/>
<name>A0A2P6PZ37_ROSCH</name>
<organism evidence="3 4">
    <name type="scientific">Rosa chinensis</name>
    <name type="common">China rose</name>
    <dbReference type="NCBI Taxonomy" id="74649"/>
    <lineage>
        <taxon>Eukaryota</taxon>
        <taxon>Viridiplantae</taxon>
        <taxon>Streptophyta</taxon>
        <taxon>Embryophyta</taxon>
        <taxon>Tracheophyta</taxon>
        <taxon>Spermatophyta</taxon>
        <taxon>Magnoliopsida</taxon>
        <taxon>eudicotyledons</taxon>
        <taxon>Gunneridae</taxon>
        <taxon>Pentapetalae</taxon>
        <taxon>rosids</taxon>
        <taxon>fabids</taxon>
        <taxon>Rosales</taxon>
        <taxon>Rosaceae</taxon>
        <taxon>Rosoideae</taxon>
        <taxon>Rosoideae incertae sedis</taxon>
        <taxon>Rosa</taxon>
    </lineage>
</organism>
<dbReference type="PANTHER" id="PTHR35992:SF1">
    <property type="entry name" value="CYTOMATRIX PROTEIN-LIKE PROTEIN"/>
    <property type="match status" value="1"/>
</dbReference>
<feature type="region of interest" description="Disordered" evidence="2">
    <location>
        <begin position="314"/>
        <end position="336"/>
    </location>
</feature>
<protein>
    <submittedName>
        <fullName evidence="3">Uncharacterized protein</fullName>
    </submittedName>
</protein>
<comment type="caution">
    <text evidence="3">The sequence shown here is derived from an EMBL/GenBank/DDBJ whole genome shotgun (WGS) entry which is preliminary data.</text>
</comment>
<dbReference type="OMA" id="KMQHERW"/>
<sequence length="373" mass="41842">MGTVTRSKSSSESQNWEHIFNAMVQILQEQQSKLETMAKERKMLADRIRTEHDKWAFSVSQLQDQISQLEADLVTQEKGGVVEVAKLELLLGLKEREAVLFKFQKEDIKRDLDDFIRWVELHAKESSDSKVGGESSKRKGRNNSNTKLSKTINEEKRLSKGVDDDLRKLQQEYDKLALEKKTEVSALLSQKQFVWNQYNLLEKDYTSKLKSKQSEVDQADEKIQALLASMEQLQSSNKEKDDKIASLETDFTKLKEENSKVLRELESLRKSASASVTPVLNHCSAGTRAYNLRGKNSALDRSIVTVKKESSAAQLTDPLKNTKMGRSSSKRNGDDVITTEGTVKLFSSSFKVPKVKSHCPASGKSSTSSSGGG</sequence>
<reference evidence="3 4" key="1">
    <citation type="journal article" date="2018" name="Nat. Genet.">
        <title>The Rosa genome provides new insights in the design of modern roses.</title>
        <authorList>
            <person name="Bendahmane M."/>
        </authorList>
    </citation>
    <scope>NUCLEOTIDE SEQUENCE [LARGE SCALE GENOMIC DNA]</scope>
    <source>
        <strain evidence="4">cv. Old Blush</strain>
    </source>
</reference>
<dbReference type="STRING" id="74649.A0A2P6PZ37"/>
<evidence type="ECO:0000313" key="4">
    <source>
        <dbReference type="Proteomes" id="UP000238479"/>
    </source>
</evidence>
<feature type="region of interest" description="Disordered" evidence="2">
    <location>
        <begin position="353"/>
        <end position="373"/>
    </location>
</feature>
<dbReference type="EMBL" id="PDCK01000044">
    <property type="protein sequence ID" value="PRQ27207.1"/>
    <property type="molecule type" value="Genomic_DNA"/>
</dbReference>
<accession>A0A2P6PZ37</accession>
<feature type="compositionally biased region" description="Low complexity" evidence="2">
    <location>
        <begin position="362"/>
        <end position="373"/>
    </location>
</feature>
<evidence type="ECO:0000313" key="3">
    <source>
        <dbReference type="EMBL" id="PRQ27207.1"/>
    </source>
</evidence>
<keyword evidence="4" id="KW-1185">Reference proteome</keyword>
<dbReference type="Proteomes" id="UP000238479">
    <property type="component" value="Chromosome 6"/>
</dbReference>
<gene>
    <name evidence="3" type="ORF">RchiOBHm_Chr6g0302861</name>
</gene>
<evidence type="ECO:0000256" key="1">
    <source>
        <dbReference type="SAM" id="Coils"/>
    </source>
</evidence>
<proteinExistence type="predicted"/>
<dbReference type="Gramene" id="PRQ27207">
    <property type="protein sequence ID" value="PRQ27207"/>
    <property type="gene ID" value="RchiOBHm_Chr6g0302861"/>
</dbReference>
<dbReference type="PANTHER" id="PTHR35992">
    <property type="entry name" value="CYTOMATRIX PROTEIN-LIKE PROTEIN"/>
    <property type="match status" value="1"/>
</dbReference>
<feature type="region of interest" description="Disordered" evidence="2">
    <location>
        <begin position="128"/>
        <end position="154"/>
    </location>
</feature>
<feature type="coiled-coil region" evidence="1">
    <location>
        <begin position="27"/>
        <end position="79"/>
    </location>
</feature>
<keyword evidence="1" id="KW-0175">Coiled coil</keyword>